<accession>A0AA88GF87</accession>
<name>A0AA88GF87_NAELO</name>
<evidence type="ECO:0000313" key="4">
    <source>
        <dbReference type="Proteomes" id="UP000816034"/>
    </source>
</evidence>
<evidence type="ECO:0000256" key="1">
    <source>
        <dbReference type="SAM" id="MobiDB-lite"/>
    </source>
</evidence>
<feature type="compositionally biased region" description="Polar residues" evidence="1">
    <location>
        <begin position="48"/>
        <end position="77"/>
    </location>
</feature>
<comment type="caution">
    <text evidence="3">The sequence shown here is derived from an EMBL/GenBank/DDBJ whole genome shotgun (WGS) entry which is preliminary data.</text>
</comment>
<dbReference type="InterPro" id="IPR036864">
    <property type="entry name" value="Zn2-C6_fun-type_DNA-bd_sf"/>
</dbReference>
<protein>
    <recommendedName>
        <fullName evidence="2">Zn(2)-C6 fungal-type domain-containing protein</fullName>
    </recommendedName>
</protein>
<dbReference type="GO" id="GO:0000981">
    <property type="term" value="F:DNA-binding transcription factor activity, RNA polymerase II-specific"/>
    <property type="evidence" value="ECO:0007669"/>
    <property type="project" value="InterPro"/>
</dbReference>
<reference evidence="3 4" key="1">
    <citation type="journal article" date="2018" name="BMC Genomics">
        <title>The genome of Naegleria lovaniensis, the basis for a comparative approach to unravel pathogenicity factors of the human pathogenic amoeba N. fowleri.</title>
        <authorList>
            <person name="Liechti N."/>
            <person name="Schurch N."/>
            <person name="Bruggmann R."/>
            <person name="Wittwer M."/>
        </authorList>
    </citation>
    <scope>NUCLEOTIDE SEQUENCE [LARGE SCALE GENOMIC DNA]</scope>
    <source>
        <strain evidence="3 4">ATCC 30569</strain>
    </source>
</reference>
<dbReference type="PROSITE" id="PS50048">
    <property type="entry name" value="ZN2_CY6_FUNGAL_2"/>
    <property type="match status" value="1"/>
</dbReference>
<feature type="region of interest" description="Disordered" evidence="1">
    <location>
        <begin position="354"/>
        <end position="394"/>
    </location>
</feature>
<feature type="compositionally biased region" description="Low complexity" evidence="1">
    <location>
        <begin position="1"/>
        <end position="47"/>
    </location>
</feature>
<proteinExistence type="predicted"/>
<feature type="region of interest" description="Disordered" evidence="1">
    <location>
        <begin position="288"/>
        <end position="331"/>
    </location>
</feature>
<feature type="compositionally biased region" description="Polar residues" evidence="1">
    <location>
        <begin position="288"/>
        <end position="312"/>
    </location>
</feature>
<dbReference type="EMBL" id="PYSW02000063">
    <property type="protein sequence ID" value="KAG2372961.1"/>
    <property type="molecule type" value="Genomic_DNA"/>
</dbReference>
<feature type="region of interest" description="Disordered" evidence="1">
    <location>
        <begin position="406"/>
        <end position="427"/>
    </location>
</feature>
<dbReference type="CDD" id="cd00067">
    <property type="entry name" value="GAL4"/>
    <property type="match status" value="1"/>
</dbReference>
<dbReference type="GO" id="GO:0008270">
    <property type="term" value="F:zinc ion binding"/>
    <property type="evidence" value="ECO:0007669"/>
    <property type="project" value="InterPro"/>
</dbReference>
<dbReference type="Pfam" id="PF00172">
    <property type="entry name" value="Zn_clus"/>
    <property type="match status" value="1"/>
</dbReference>
<feature type="compositionally biased region" description="Low complexity" evidence="1">
    <location>
        <begin position="313"/>
        <end position="331"/>
    </location>
</feature>
<dbReference type="GeneID" id="68105445"/>
<feature type="domain" description="Zn(2)-C6 fungal-type" evidence="2">
    <location>
        <begin position="437"/>
        <end position="467"/>
    </location>
</feature>
<dbReference type="PROSITE" id="PS00463">
    <property type="entry name" value="ZN2_CY6_FUNGAL_1"/>
    <property type="match status" value="1"/>
</dbReference>
<dbReference type="AlphaFoldDB" id="A0AA88GF87"/>
<feature type="region of interest" description="Disordered" evidence="1">
    <location>
        <begin position="1"/>
        <end position="108"/>
    </location>
</feature>
<dbReference type="RefSeq" id="XP_044542135.1">
    <property type="nucleotide sequence ID" value="XM_044688818.1"/>
</dbReference>
<feature type="compositionally biased region" description="Low complexity" evidence="1">
    <location>
        <begin position="355"/>
        <end position="372"/>
    </location>
</feature>
<feature type="compositionally biased region" description="Polar residues" evidence="1">
    <location>
        <begin position="373"/>
        <end position="394"/>
    </location>
</feature>
<evidence type="ECO:0000259" key="2">
    <source>
        <dbReference type="PROSITE" id="PS50048"/>
    </source>
</evidence>
<dbReference type="SMART" id="SM00066">
    <property type="entry name" value="GAL4"/>
    <property type="match status" value="1"/>
</dbReference>
<dbReference type="SUPFAM" id="SSF57701">
    <property type="entry name" value="Zn2/Cys6 DNA-binding domain"/>
    <property type="match status" value="1"/>
</dbReference>
<keyword evidence="4" id="KW-1185">Reference proteome</keyword>
<feature type="compositionally biased region" description="Low complexity" evidence="1">
    <location>
        <begin position="78"/>
        <end position="89"/>
    </location>
</feature>
<organism evidence="3 4">
    <name type="scientific">Naegleria lovaniensis</name>
    <name type="common">Amoeba</name>
    <dbReference type="NCBI Taxonomy" id="51637"/>
    <lineage>
        <taxon>Eukaryota</taxon>
        <taxon>Discoba</taxon>
        <taxon>Heterolobosea</taxon>
        <taxon>Tetramitia</taxon>
        <taxon>Eutetramitia</taxon>
        <taxon>Vahlkampfiidae</taxon>
        <taxon>Naegleria</taxon>
    </lineage>
</organism>
<dbReference type="Gene3D" id="4.10.240.10">
    <property type="entry name" value="Zn(2)-C6 fungal-type DNA-binding domain"/>
    <property type="match status" value="1"/>
</dbReference>
<sequence length="903" mass="100223">MSSRTNNSSPLPSSSPTHAMNTSTASNMTNTMTSRGNSNNSDDGISSTHHLSSQPNMTLLPTKTENRTASPSHSVLSIPQQQQTIPHHQGYISPPHSNPFEMRSGTTNDSQNLMQQQQQNGYPMSYSSSSVLSANTIILGSNVNNSNTSSLLDMMLDQMHQQQQQANLTVSKFGGSSSTKMHQQQRTILSNINPTQSQTNYHNMHVGNNGQMSYTNEPHSTLYNNTNGNSNAILWSNHGNIVSDHPMMMTTNTGVTTSRNTTLQNKSNSGHGITNKQLQFHVHHLSNVTTTNSPSNQKIMTNSMHGSTSGNFGTNMGTYSSGSSSSSSLLSLMTSDTGSLDAGHQHVASLPTSVTMTSNMPSSNQSSPHQQQYGYSSPQNNLSITPSNPQMTHSSQQIFYSGILPPLQQYSSGDSDSSDDSDDHTNAEDECEFHPIACVQCRQLHKKCDKRLPSCTKCVSRGVECTYRTPKRNTSQPQQKKKKKKKNRSKSSSNLTPYMPVIPNRAKSKIVDIYFTCLAADFPLFSRDELEYYLDEQKCPPGTPNKREVEVLFTVIRALVEQRCGTIEDAARAMLEARHALSTVFCHHSNFYVATAFCYMSFVESLNHDLKTAKFFLQCCEFYLESLANENALDDRAQLLKRAHAYAKISTCNNRISNDYSGNVMDMIKQIPQMYTLSTGQSLPPEFHDLVSQEITEHNYQEMLDVIDTLTKLMYAQSNMLTKTANSKPFSKIDLVYLFISNGLKIAILTKAGQRKDLIEECALRVTYTTYTDLYPFCSIDMISYVALAARVHLHIVRAIEAGQRSAYNTGITSLDGSMIGQIDYYEILAHDLRGINLLKRHLKNPSAYYDGLVNEITQILHKKGISVDNLQSSIQFSTLVDSLQNDLEAVAFSTDPVVTHHV</sequence>
<evidence type="ECO:0000313" key="3">
    <source>
        <dbReference type="EMBL" id="KAG2372961.1"/>
    </source>
</evidence>
<dbReference type="Proteomes" id="UP000816034">
    <property type="component" value="Unassembled WGS sequence"/>
</dbReference>
<feature type="compositionally biased region" description="Basic residues" evidence="1">
    <location>
        <begin position="479"/>
        <end position="489"/>
    </location>
</feature>
<feature type="region of interest" description="Disordered" evidence="1">
    <location>
        <begin position="469"/>
        <end position="498"/>
    </location>
</feature>
<dbReference type="InterPro" id="IPR001138">
    <property type="entry name" value="Zn2Cys6_DnaBD"/>
</dbReference>
<gene>
    <name evidence="3" type="ORF">C9374_012991</name>
</gene>